<gene>
    <name evidence="1" type="ORF">Bhyg_12662</name>
</gene>
<reference evidence="1" key="1">
    <citation type="submission" date="2022-07" db="EMBL/GenBank/DDBJ databases">
        <authorList>
            <person name="Trinca V."/>
            <person name="Uliana J.V.C."/>
            <person name="Torres T.T."/>
            <person name="Ward R.J."/>
            <person name="Monesi N."/>
        </authorList>
    </citation>
    <scope>NUCLEOTIDE SEQUENCE</scope>
    <source>
        <strain evidence="1">HSMRA1968</strain>
        <tissue evidence="1">Whole embryos</tissue>
    </source>
</reference>
<keyword evidence="2" id="KW-1185">Reference proteome</keyword>
<protein>
    <submittedName>
        <fullName evidence="1">Uncharacterized protein</fullName>
    </submittedName>
</protein>
<name>A0A9Q0RZJ1_9DIPT</name>
<comment type="caution">
    <text evidence="1">The sequence shown here is derived from an EMBL/GenBank/DDBJ whole genome shotgun (WGS) entry which is preliminary data.</text>
</comment>
<dbReference type="EMBL" id="WJQU01000003">
    <property type="protein sequence ID" value="KAJ6639915.1"/>
    <property type="molecule type" value="Genomic_DNA"/>
</dbReference>
<accession>A0A9Q0RZJ1</accession>
<dbReference type="Proteomes" id="UP001151699">
    <property type="component" value="Chromosome X"/>
</dbReference>
<evidence type="ECO:0000313" key="1">
    <source>
        <dbReference type="EMBL" id="KAJ6639915.1"/>
    </source>
</evidence>
<sequence>MCLRIELF</sequence>
<organism evidence="1 2">
    <name type="scientific">Pseudolycoriella hygida</name>
    <dbReference type="NCBI Taxonomy" id="35572"/>
    <lineage>
        <taxon>Eukaryota</taxon>
        <taxon>Metazoa</taxon>
        <taxon>Ecdysozoa</taxon>
        <taxon>Arthropoda</taxon>
        <taxon>Hexapoda</taxon>
        <taxon>Insecta</taxon>
        <taxon>Pterygota</taxon>
        <taxon>Neoptera</taxon>
        <taxon>Endopterygota</taxon>
        <taxon>Diptera</taxon>
        <taxon>Nematocera</taxon>
        <taxon>Sciaroidea</taxon>
        <taxon>Sciaridae</taxon>
        <taxon>Pseudolycoriella</taxon>
    </lineage>
</organism>
<proteinExistence type="predicted"/>
<evidence type="ECO:0000313" key="2">
    <source>
        <dbReference type="Proteomes" id="UP001151699"/>
    </source>
</evidence>